<accession>A0AAU7DLE8</accession>
<evidence type="ECO:0000256" key="1">
    <source>
        <dbReference type="SAM" id="MobiDB-lite"/>
    </source>
</evidence>
<keyword evidence="2" id="KW-0812">Transmembrane</keyword>
<evidence type="ECO:0000256" key="2">
    <source>
        <dbReference type="SAM" id="Phobius"/>
    </source>
</evidence>
<keyword evidence="2" id="KW-1133">Transmembrane helix</keyword>
<dbReference type="RefSeq" id="WP_348263718.1">
    <property type="nucleotide sequence ID" value="NZ_CP121196.1"/>
</dbReference>
<dbReference type="EMBL" id="CP121196">
    <property type="protein sequence ID" value="XBH18494.1"/>
    <property type="molecule type" value="Genomic_DNA"/>
</dbReference>
<dbReference type="AlphaFoldDB" id="A0AAU7DLE8"/>
<keyword evidence="2" id="KW-0472">Membrane</keyword>
<gene>
    <name evidence="3" type="ORF">P8935_03955</name>
</gene>
<feature type="region of interest" description="Disordered" evidence="1">
    <location>
        <begin position="1"/>
        <end position="20"/>
    </location>
</feature>
<evidence type="ECO:0000313" key="3">
    <source>
        <dbReference type="EMBL" id="XBH18494.1"/>
    </source>
</evidence>
<name>A0AAU7DLE8_9BACT</name>
<proteinExistence type="predicted"/>
<organism evidence="3">
    <name type="scientific">Telmatobacter sp. DSM 110680</name>
    <dbReference type="NCBI Taxonomy" id="3036704"/>
    <lineage>
        <taxon>Bacteria</taxon>
        <taxon>Pseudomonadati</taxon>
        <taxon>Acidobacteriota</taxon>
        <taxon>Terriglobia</taxon>
        <taxon>Terriglobales</taxon>
        <taxon>Acidobacteriaceae</taxon>
        <taxon>Telmatobacter</taxon>
    </lineage>
</organism>
<protein>
    <submittedName>
        <fullName evidence="3">Uncharacterized protein</fullName>
    </submittedName>
</protein>
<sequence>MVERRIKPHQQQFAEDERRERQRHAFRRNQAFGLLIVAAAIATWWLFHTNPAWIFPSGWWRP</sequence>
<feature type="transmembrane region" description="Helical" evidence="2">
    <location>
        <begin position="31"/>
        <end position="47"/>
    </location>
</feature>
<reference evidence="3" key="1">
    <citation type="submission" date="2023-03" db="EMBL/GenBank/DDBJ databases">
        <title>Edaphobacter sp.</title>
        <authorList>
            <person name="Huber K.J."/>
            <person name="Papendorf J."/>
            <person name="Pilke C."/>
            <person name="Bunk B."/>
            <person name="Sproeer C."/>
            <person name="Pester M."/>
        </authorList>
    </citation>
    <scope>NUCLEOTIDE SEQUENCE</scope>
    <source>
        <strain evidence="3">DSM 110680</strain>
    </source>
</reference>